<evidence type="ECO:0000313" key="7">
    <source>
        <dbReference type="Proteomes" id="UP001236014"/>
    </source>
</evidence>
<dbReference type="InterPro" id="IPR018114">
    <property type="entry name" value="TRYPSIN_HIS"/>
</dbReference>
<evidence type="ECO:0000259" key="5">
    <source>
        <dbReference type="PROSITE" id="PS50240"/>
    </source>
</evidence>
<keyword evidence="2" id="KW-1015">Disulfide bond</keyword>
<sequence>MKLRSVLAVVAAALSVTALGVAPATAIVGGAPSPRAYPFTGSLNRPADSPRPDGHVCGVTLVAPQWVVTASHCARNDLETQVGYPHDWSVRLGSVSASSGGEVIAVEKFVRRSNGTLPHIFGKDIALLKLAHPAKAAPIKISAKAPAPGTGARIMGWGMTCDQAAPQCYPDHLREADTVVQPTSTCLVSLSDLCIGALDGKVGPTNMDSGGPALVKEGGAWTLAGVVSGGDNGPGIYTNVPAYADWVRETIAERHPTLEGAVNLGSCAGSLVRKAGAGPDDPGLLLTNGHCIAGDHPAVGSAVTERAEARDAAVLSASGGIKATLHTTKLLYATMTGTDVALYQVDKTYAQLAAGAKVFELGTREPQQADQLDVLSGTHGKTWACSVANIVPELREGGYTQHNAIQYSEDCTPGSGDSGSPVLDPHTGQVVGIHNTSNDLGQVCTVDNPCEVDENGVVTVHMGRSYGQQTAEIPACLGAGSTVDLSLAGCGLTKPKA</sequence>
<name>A0A9Y2N146_9PSEU</name>
<dbReference type="PANTHER" id="PTHR24276:SF98">
    <property type="entry name" value="FI18310P1-RELATED"/>
    <property type="match status" value="1"/>
</dbReference>
<comment type="similarity">
    <text evidence="1">Belongs to the peptidase S1 family.</text>
</comment>
<dbReference type="GO" id="GO:0004252">
    <property type="term" value="F:serine-type endopeptidase activity"/>
    <property type="evidence" value="ECO:0007669"/>
    <property type="project" value="InterPro"/>
</dbReference>
<evidence type="ECO:0000256" key="2">
    <source>
        <dbReference type="ARBA" id="ARBA00023157"/>
    </source>
</evidence>
<keyword evidence="4" id="KW-0732">Signal</keyword>
<dbReference type="PANTHER" id="PTHR24276">
    <property type="entry name" value="POLYSERASE-RELATED"/>
    <property type="match status" value="1"/>
</dbReference>
<dbReference type="AlphaFoldDB" id="A0A9Y2N146"/>
<dbReference type="Pfam" id="PF00089">
    <property type="entry name" value="Trypsin"/>
    <property type="match status" value="1"/>
</dbReference>
<evidence type="ECO:0000256" key="4">
    <source>
        <dbReference type="SAM" id="SignalP"/>
    </source>
</evidence>
<dbReference type="KEGG" id="acab:QRX50_18870"/>
<dbReference type="SUPFAM" id="SSF50494">
    <property type="entry name" value="Trypsin-like serine proteases"/>
    <property type="match status" value="2"/>
</dbReference>
<dbReference type="InterPro" id="IPR050430">
    <property type="entry name" value="Peptidase_S1"/>
</dbReference>
<feature type="signal peptide" evidence="4">
    <location>
        <begin position="1"/>
        <end position="26"/>
    </location>
</feature>
<dbReference type="Pfam" id="PF13365">
    <property type="entry name" value="Trypsin_2"/>
    <property type="match status" value="1"/>
</dbReference>
<dbReference type="EMBL" id="CP127294">
    <property type="protein sequence ID" value="WIX82689.1"/>
    <property type="molecule type" value="Genomic_DNA"/>
</dbReference>
<dbReference type="InterPro" id="IPR033116">
    <property type="entry name" value="TRYPSIN_SER"/>
</dbReference>
<dbReference type="PROSITE" id="PS50240">
    <property type="entry name" value="TRYPSIN_DOM"/>
    <property type="match status" value="1"/>
</dbReference>
<dbReference type="InterPro" id="IPR001314">
    <property type="entry name" value="Peptidase_S1A"/>
</dbReference>
<evidence type="ECO:0000313" key="6">
    <source>
        <dbReference type="EMBL" id="WIX82689.1"/>
    </source>
</evidence>
<feature type="chain" id="PRO_5040893407" evidence="4">
    <location>
        <begin position="27"/>
        <end position="497"/>
    </location>
</feature>
<dbReference type="PRINTS" id="PR00722">
    <property type="entry name" value="CHYMOTRYPSIN"/>
</dbReference>
<dbReference type="InterPro" id="IPR043504">
    <property type="entry name" value="Peptidase_S1_PA_chymotrypsin"/>
</dbReference>
<dbReference type="RefSeq" id="WP_285973254.1">
    <property type="nucleotide sequence ID" value="NZ_CP127294.1"/>
</dbReference>
<reference evidence="6 7" key="1">
    <citation type="submission" date="2023-06" db="EMBL/GenBank/DDBJ databases">
        <authorList>
            <person name="Oyuntsetseg B."/>
            <person name="Kim S.B."/>
        </authorList>
    </citation>
    <scope>NUCLEOTIDE SEQUENCE [LARGE SCALE GENOMIC DNA]</scope>
    <source>
        <strain evidence="6 7">2-15</strain>
    </source>
</reference>
<protein>
    <submittedName>
        <fullName evidence="6">Trypsin-like serine protease</fullName>
        <ecNumber evidence="6">3.4.21.-</ecNumber>
    </submittedName>
</protein>
<dbReference type="GO" id="GO:0006508">
    <property type="term" value="P:proteolysis"/>
    <property type="evidence" value="ECO:0007669"/>
    <property type="project" value="UniProtKB-KW"/>
</dbReference>
<keyword evidence="3" id="KW-0720">Serine protease</keyword>
<evidence type="ECO:0000256" key="3">
    <source>
        <dbReference type="RuleBase" id="RU363034"/>
    </source>
</evidence>
<keyword evidence="3 6" id="KW-0378">Hydrolase</keyword>
<dbReference type="Proteomes" id="UP001236014">
    <property type="component" value="Chromosome"/>
</dbReference>
<dbReference type="PROSITE" id="PS00134">
    <property type="entry name" value="TRYPSIN_HIS"/>
    <property type="match status" value="1"/>
</dbReference>
<organism evidence="6 7">
    <name type="scientific">Amycolatopsis carbonis</name>
    <dbReference type="NCBI Taxonomy" id="715471"/>
    <lineage>
        <taxon>Bacteria</taxon>
        <taxon>Bacillati</taxon>
        <taxon>Actinomycetota</taxon>
        <taxon>Actinomycetes</taxon>
        <taxon>Pseudonocardiales</taxon>
        <taxon>Pseudonocardiaceae</taxon>
        <taxon>Amycolatopsis</taxon>
    </lineage>
</organism>
<keyword evidence="3" id="KW-0645">Protease</keyword>
<dbReference type="InterPro" id="IPR009003">
    <property type="entry name" value="Peptidase_S1_PA"/>
</dbReference>
<keyword evidence="7" id="KW-1185">Reference proteome</keyword>
<accession>A0A9Y2N146</accession>
<dbReference type="SMART" id="SM00020">
    <property type="entry name" value="Tryp_SPc"/>
    <property type="match status" value="1"/>
</dbReference>
<gene>
    <name evidence="6" type="ORF">QRX50_18870</name>
</gene>
<dbReference type="InterPro" id="IPR001254">
    <property type="entry name" value="Trypsin_dom"/>
</dbReference>
<dbReference type="CDD" id="cd00190">
    <property type="entry name" value="Tryp_SPc"/>
    <property type="match status" value="1"/>
</dbReference>
<proteinExistence type="inferred from homology"/>
<feature type="domain" description="Peptidase S1" evidence="5">
    <location>
        <begin position="27"/>
        <end position="252"/>
    </location>
</feature>
<evidence type="ECO:0000256" key="1">
    <source>
        <dbReference type="ARBA" id="ARBA00007664"/>
    </source>
</evidence>
<dbReference type="Gene3D" id="2.40.10.10">
    <property type="entry name" value="Trypsin-like serine proteases"/>
    <property type="match status" value="3"/>
</dbReference>
<dbReference type="PROSITE" id="PS00135">
    <property type="entry name" value="TRYPSIN_SER"/>
    <property type="match status" value="1"/>
</dbReference>
<dbReference type="EC" id="3.4.21.-" evidence="6"/>